<reference evidence="2" key="1">
    <citation type="journal article" date="2016" name="Nat. Biotechnol.">
        <title>Sequencing wild and cultivated cassava and related species reveals extensive interspecific hybridization and genetic diversity.</title>
        <authorList>
            <person name="Bredeson J.V."/>
            <person name="Lyons J.B."/>
            <person name="Prochnik S.E."/>
            <person name="Wu G.A."/>
            <person name="Ha C.M."/>
            <person name="Edsinger-Gonzales E."/>
            <person name="Grimwood J."/>
            <person name="Schmutz J."/>
            <person name="Rabbi I.Y."/>
            <person name="Egesi C."/>
            <person name="Nauluvula P."/>
            <person name="Lebot V."/>
            <person name="Ndunguru J."/>
            <person name="Mkamilo G."/>
            <person name="Bart R.S."/>
            <person name="Setter T.L."/>
            <person name="Gleadow R.M."/>
            <person name="Kulakow P."/>
            <person name="Ferguson M.E."/>
            <person name="Rounsley S."/>
            <person name="Rokhsar D.S."/>
        </authorList>
    </citation>
    <scope>NUCLEOTIDE SEQUENCE [LARGE SCALE GENOMIC DNA]</scope>
    <source>
        <strain evidence="2">cv. AM560-2</strain>
    </source>
</reference>
<gene>
    <name evidence="1" type="ORF">MANES_05G086382v8</name>
</gene>
<evidence type="ECO:0000313" key="1">
    <source>
        <dbReference type="EMBL" id="KAG8653961.1"/>
    </source>
</evidence>
<comment type="caution">
    <text evidence="1">The sequence shown here is derived from an EMBL/GenBank/DDBJ whole genome shotgun (WGS) entry which is preliminary data.</text>
</comment>
<organism evidence="1 2">
    <name type="scientific">Manihot esculenta</name>
    <name type="common">Cassava</name>
    <name type="synonym">Jatropha manihot</name>
    <dbReference type="NCBI Taxonomy" id="3983"/>
    <lineage>
        <taxon>Eukaryota</taxon>
        <taxon>Viridiplantae</taxon>
        <taxon>Streptophyta</taxon>
        <taxon>Embryophyta</taxon>
        <taxon>Tracheophyta</taxon>
        <taxon>Spermatophyta</taxon>
        <taxon>Magnoliopsida</taxon>
        <taxon>eudicotyledons</taxon>
        <taxon>Gunneridae</taxon>
        <taxon>Pentapetalae</taxon>
        <taxon>rosids</taxon>
        <taxon>fabids</taxon>
        <taxon>Malpighiales</taxon>
        <taxon>Euphorbiaceae</taxon>
        <taxon>Crotonoideae</taxon>
        <taxon>Manihoteae</taxon>
        <taxon>Manihot</taxon>
    </lineage>
</organism>
<proteinExistence type="predicted"/>
<evidence type="ECO:0000313" key="2">
    <source>
        <dbReference type="Proteomes" id="UP000091857"/>
    </source>
</evidence>
<dbReference type="EMBL" id="CM004391">
    <property type="protein sequence ID" value="KAG8653961.1"/>
    <property type="molecule type" value="Genomic_DNA"/>
</dbReference>
<name>A0ACB7HPB3_MANES</name>
<dbReference type="Proteomes" id="UP000091857">
    <property type="component" value="Chromosome 5"/>
</dbReference>
<sequence length="343" mass="39931">MIKQSLNTLLIKILSQEVAKGKSLEIYKALVIAFSYLRFESLQPALMQEKRCKKLPCKLRRTPPIILELDSTFTRSVTNDIKMRYTALWKIWSEIPLKTKYELFGLFQNESEEDMVRIAWENVDKERQRDILNRVSSELLRKHQKTDIWNELIAYWSTPEWRKKSEAGKANRNVEKDGTITKHSGGSIKLEVHENKLANKLGRQPTQLELFRATHTKNDSQSRAYLSSIAENVNDNCESQSAFDLNKWIEISRSSKWRVYGFRSSDIAKSGTPTTSFSCTSTHPGGPSQTMFSLENIEQILEQNRIKTKEDMEQMQEQMRVQIEKQIKDQMKSLKNKKKIFTA</sequence>
<accession>A0ACB7HPB3</accession>
<keyword evidence="2" id="KW-1185">Reference proteome</keyword>
<protein>
    <submittedName>
        <fullName evidence="1">Uncharacterized protein</fullName>
    </submittedName>
</protein>